<name>A0A848DAK0_9EURY</name>
<keyword evidence="2" id="KW-0175">Coiled coil</keyword>
<feature type="coiled-coil region" evidence="2">
    <location>
        <begin position="417"/>
        <end position="484"/>
    </location>
</feature>
<dbReference type="Pfam" id="PF13374">
    <property type="entry name" value="TPR_10"/>
    <property type="match status" value="1"/>
</dbReference>
<dbReference type="Proteomes" id="UP000606580">
    <property type="component" value="Unassembled WGS sequence"/>
</dbReference>
<dbReference type="SMART" id="SM00028">
    <property type="entry name" value="TPR"/>
    <property type="match status" value="2"/>
</dbReference>
<evidence type="ECO:0000256" key="1">
    <source>
        <dbReference type="PROSITE-ProRule" id="PRU00339"/>
    </source>
</evidence>
<evidence type="ECO:0000313" key="5">
    <source>
        <dbReference type="Proteomes" id="UP000606580"/>
    </source>
</evidence>
<dbReference type="SUPFAM" id="SSF52540">
    <property type="entry name" value="P-loop containing nucleoside triphosphate hydrolases"/>
    <property type="match status" value="1"/>
</dbReference>
<dbReference type="PROSITE" id="PS50005">
    <property type="entry name" value="TPR"/>
    <property type="match status" value="1"/>
</dbReference>
<dbReference type="EMBL" id="WNEG01000093">
    <property type="protein sequence ID" value="NMG83596.1"/>
    <property type="molecule type" value="Genomic_DNA"/>
</dbReference>
<dbReference type="SUPFAM" id="SSF48452">
    <property type="entry name" value="TPR-like"/>
    <property type="match status" value="1"/>
</dbReference>
<dbReference type="Gene3D" id="1.25.40.10">
    <property type="entry name" value="Tetratricopeptide repeat domain"/>
    <property type="match status" value="1"/>
</dbReference>
<keyword evidence="3" id="KW-1133">Transmembrane helix</keyword>
<accession>A0A848DAK0</accession>
<dbReference type="InterPro" id="IPR027417">
    <property type="entry name" value="P-loop_NTPase"/>
</dbReference>
<gene>
    <name evidence="4" type="ORF">GIS02_05255</name>
</gene>
<feature type="repeat" description="TPR" evidence="1">
    <location>
        <begin position="411"/>
        <end position="444"/>
    </location>
</feature>
<protein>
    <submittedName>
        <fullName evidence="4">Tetratricopeptide repeat protein</fullName>
    </submittedName>
</protein>
<feature type="transmembrane region" description="Helical" evidence="3">
    <location>
        <begin position="15"/>
        <end position="33"/>
    </location>
</feature>
<dbReference type="InterPro" id="IPR019734">
    <property type="entry name" value="TPR_rpt"/>
</dbReference>
<proteinExistence type="predicted"/>
<evidence type="ECO:0000256" key="2">
    <source>
        <dbReference type="SAM" id="Coils"/>
    </source>
</evidence>
<evidence type="ECO:0000313" key="4">
    <source>
        <dbReference type="EMBL" id="NMG83596.1"/>
    </source>
</evidence>
<dbReference type="AlphaFoldDB" id="A0A848DAK0"/>
<comment type="caution">
    <text evidence="4">The sequence shown here is derived from an EMBL/GenBank/DDBJ whole genome shotgun (WGS) entry which is preliminary data.</text>
</comment>
<sequence>MEYIWEFVSEHSWEIIFAIVFAVIAAIIIEIIFKPFRHRVGKTKALYEVKWKKSSSLKPNELLGIRGKPKYGFHKYYYQRQIDESIKNEIEDNKNILIIGNPLAGKTRAIYQSLITLNKPRSIIIPKLVDIQNLEDFRIPSCFSRWKKILVLNDLDKYIEKQNFFHLLQEFLKRDIIIVASCRSGKEYDNLCNYLEMFNFDISSIFGVPIEIPKIQRNEGETVAKQTDIDLPPTFDGNIGSIFLQLDTMRKRYRTCTEVEKGILKSMKRLYYAGIYREREIFSFKRIKHICKVKEGIEKESYEWDGLFNKLKNKGFIEIKKDDVWIEETYLRSVIEDDLSVLDNLNEMTDFFSDDADSLFSIGNQAYHIGVIDINKAKYMKIAIKAYNEFLKVYTLDSFPMDYAATQNNLGTAYRTLGEVEAKAENCKKAIKAYEEALKVYTLDRFPMDYAMTQNNLGNAYATLAEVEAKVENCKSAIKAYNESLKVFTKEEIPEFYPIIENNLRSLLKFCEGV</sequence>
<keyword evidence="1" id="KW-0802">TPR repeat</keyword>
<dbReference type="InterPro" id="IPR011990">
    <property type="entry name" value="TPR-like_helical_dom_sf"/>
</dbReference>
<evidence type="ECO:0000256" key="3">
    <source>
        <dbReference type="SAM" id="Phobius"/>
    </source>
</evidence>
<organism evidence="4 5">
    <name type="scientific">Candidatus Ethanoperedens thermophilum</name>
    <dbReference type="NCBI Taxonomy" id="2766897"/>
    <lineage>
        <taxon>Archaea</taxon>
        <taxon>Methanobacteriati</taxon>
        <taxon>Methanobacteriota</taxon>
        <taxon>Stenosarchaea group</taxon>
        <taxon>Methanomicrobia</taxon>
        <taxon>Methanosarcinales</taxon>
        <taxon>Methanosarcinales incertae sedis</taxon>
        <taxon>GOM Arc I cluster</taxon>
        <taxon>Candidatus Ethanoperedens</taxon>
    </lineage>
</organism>
<reference evidence="4" key="1">
    <citation type="journal article" date="2020" name="MBio">
        <title>'Candidatus Ethanoperedens,' a Thermophilic Genus of Archaea Mediating the Anaerobic Oxidation of Ethane.</title>
        <authorList>
            <person name="Hahn C.J."/>
            <person name="Laso-Perez R."/>
            <person name="Vulcano F."/>
            <person name="Vaziourakis K.M."/>
            <person name="Stokke R."/>
            <person name="Steen I.H."/>
            <person name="Teske A."/>
            <person name="Boetius A."/>
            <person name="Liebeke M."/>
            <person name="Amann R."/>
            <person name="Knittel K."/>
            <person name="Wegener G."/>
        </authorList>
    </citation>
    <scope>NUCLEOTIDE SEQUENCE</scope>
    <source>
        <strain evidence="4">GoM-Arc1-LC-WB58</strain>
    </source>
</reference>
<keyword evidence="3" id="KW-0472">Membrane</keyword>
<keyword evidence="3" id="KW-0812">Transmembrane</keyword>